<evidence type="ECO:0000313" key="16">
    <source>
        <dbReference type="EMBL" id="KIN00219.1"/>
    </source>
</evidence>
<dbReference type="EC" id="3.2.1.3" evidence="3"/>
<dbReference type="SUPFAM" id="SSF49452">
    <property type="entry name" value="Starch-binding domain-like"/>
    <property type="match status" value="1"/>
</dbReference>
<protein>
    <recommendedName>
        <fullName evidence="3">glucan 1,4-alpha-glucosidase</fullName>
        <ecNumber evidence="3">3.2.1.3</ecNumber>
    </recommendedName>
    <alternativeName>
        <fullName evidence="11">1,4-alpha-D-glucan glucohydrolase</fullName>
    </alternativeName>
    <alternativeName>
        <fullName evidence="10">Glucan 1,4-alpha-glucosidase</fullName>
    </alternativeName>
</protein>
<dbReference type="InterPro" id="IPR013784">
    <property type="entry name" value="Carb-bd-like_fold"/>
</dbReference>
<dbReference type="InterPro" id="IPR013783">
    <property type="entry name" value="Ig-like_fold"/>
</dbReference>
<comment type="similarity">
    <text evidence="2">Belongs to the glycosyl hydrolase 15 family.</text>
</comment>
<reference evidence="17" key="2">
    <citation type="submission" date="2015-01" db="EMBL/GenBank/DDBJ databases">
        <title>Evolutionary Origins and Diversification of the Mycorrhizal Mutualists.</title>
        <authorList>
            <consortium name="DOE Joint Genome Institute"/>
            <consortium name="Mycorrhizal Genomics Consortium"/>
            <person name="Kohler A."/>
            <person name="Kuo A."/>
            <person name="Nagy L.G."/>
            <person name="Floudas D."/>
            <person name="Copeland A."/>
            <person name="Barry K.W."/>
            <person name="Cichocki N."/>
            <person name="Veneault-Fourrey C."/>
            <person name="LaButti K."/>
            <person name="Lindquist E.A."/>
            <person name="Lipzen A."/>
            <person name="Lundell T."/>
            <person name="Morin E."/>
            <person name="Murat C."/>
            <person name="Riley R."/>
            <person name="Ohm R."/>
            <person name="Sun H."/>
            <person name="Tunlid A."/>
            <person name="Henrissat B."/>
            <person name="Grigoriev I.V."/>
            <person name="Hibbett D.S."/>
            <person name="Martin F."/>
        </authorList>
    </citation>
    <scope>NUCLEOTIDE SEQUENCE [LARGE SCALE GENOMIC DNA]</scope>
    <source>
        <strain evidence="17">Zn</strain>
    </source>
</reference>
<keyword evidence="17" id="KW-1185">Reference proteome</keyword>
<dbReference type="InterPro" id="IPR008291">
    <property type="entry name" value="Glucoamylase_SBD"/>
</dbReference>
<dbReference type="Gene3D" id="2.60.40.10">
    <property type="entry name" value="Immunoglobulins"/>
    <property type="match status" value="1"/>
</dbReference>
<dbReference type="SUPFAM" id="SSF48208">
    <property type="entry name" value="Six-hairpin glycosidases"/>
    <property type="match status" value="1"/>
</dbReference>
<keyword evidence="6" id="KW-0325">Glycoprotein</keyword>
<feature type="non-terminal residue" evidence="16">
    <location>
        <position position="1"/>
    </location>
</feature>
<name>A0A0C3CML1_OIDMZ</name>
<evidence type="ECO:0000256" key="9">
    <source>
        <dbReference type="ARBA" id="ARBA00023326"/>
    </source>
</evidence>
<gene>
    <name evidence="16" type="ORF">OIDMADRAFT_164461</name>
</gene>
<dbReference type="InterPro" id="IPR046966">
    <property type="entry name" value="Glucoamylase_active_site"/>
</dbReference>
<feature type="active site" description="Proton acceptor" evidence="12">
    <location>
        <position position="204"/>
    </location>
</feature>
<dbReference type="InterPro" id="IPR008928">
    <property type="entry name" value="6-hairpin_glycosidase_sf"/>
</dbReference>
<evidence type="ECO:0000313" key="17">
    <source>
        <dbReference type="Proteomes" id="UP000054321"/>
    </source>
</evidence>
<dbReference type="Gene3D" id="1.50.10.10">
    <property type="match status" value="1"/>
</dbReference>
<feature type="domain" description="CBM20" evidence="15">
    <location>
        <begin position="498"/>
        <end position="605"/>
    </location>
</feature>
<feature type="binding site" evidence="13">
    <location>
        <position position="148"/>
    </location>
    <ligand>
        <name>substrate</name>
    </ligand>
</feature>
<evidence type="ECO:0000256" key="11">
    <source>
        <dbReference type="ARBA" id="ARBA00033473"/>
    </source>
</evidence>
<evidence type="ECO:0000256" key="4">
    <source>
        <dbReference type="ARBA" id="ARBA00022729"/>
    </source>
</evidence>
<dbReference type="SMART" id="SM01065">
    <property type="entry name" value="CBM_2"/>
    <property type="match status" value="1"/>
</dbReference>
<keyword evidence="7" id="KW-0119">Carbohydrate metabolism</keyword>
<dbReference type="InterPro" id="IPR000165">
    <property type="entry name" value="Glucoamylase"/>
</dbReference>
<dbReference type="STRING" id="913774.A0A0C3CML1"/>
<dbReference type="FunFam" id="1.50.10.10:FF:000018">
    <property type="entry name" value="Glucoamylase"/>
    <property type="match status" value="1"/>
</dbReference>
<dbReference type="Pfam" id="PF00686">
    <property type="entry name" value="CBM_20"/>
    <property type="match status" value="1"/>
</dbReference>
<dbReference type="PRINTS" id="PR00736">
    <property type="entry name" value="GLHYDRLASE15"/>
</dbReference>
<feature type="signal peptide" evidence="14">
    <location>
        <begin position="1"/>
        <end position="19"/>
    </location>
</feature>
<evidence type="ECO:0000256" key="6">
    <source>
        <dbReference type="ARBA" id="ARBA00023180"/>
    </source>
</evidence>
<comment type="catalytic activity">
    <reaction evidence="1">
        <text>Hydrolysis of terminal (1-&gt;4)-linked alpha-D-glucose residues successively from non-reducing ends of the chains with release of beta-D-glucose.</text>
        <dbReference type="EC" id="3.2.1.3"/>
    </reaction>
</comment>
<proteinExistence type="inferred from homology"/>
<dbReference type="PROSITE" id="PS51166">
    <property type="entry name" value="CBM20"/>
    <property type="match status" value="1"/>
</dbReference>
<dbReference type="GO" id="GO:0000324">
    <property type="term" value="C:fungal-type vacuole"/>
    <property type="evidence" value="ECO:0007669"/>
    <property type="project" value="TreeGrafter"/>
</dbReference>
<evidence type="ECO:0000256" key="12">
    <source>
        <dbReference type="PIRSR" id="PIRSR001031-1"/>
    </source>
</evidence>
<keyword evidence="9" id="KW-0624">Polysaccharide degradation</keyword>
<dbReference type="PANTHER" id="PTHR31616:SF12">
    <property type="entry name" value="GLUCOAMYLASE"/>
    <property type="match status" value="1"/>
</dbReference>
<feature type="active site" description="Proton donor" evidence="12">
    <location>
        <position position="207"/>
    </location>
</feature>
<evidence type="ECO:0000256" key="5">
    <source>
        <dbReference type="ARBA" id="ARBA00022801"/>
    </source>
</evidence>
<dbReference type="EMBL" id="KN832877">
    <property type="protein sequence ID" value="KIN00219.1"/>
    <property type="molecule type" value="Genomic_DNA"/>
</dbReference>
<dbReference type="OrthoDB" id="6123450at2759"/>
<evidence type="ECO:0000256" key="8">
    <source>
        <dbReference type="ARBA" id="ARBA00023295"/>
    </source>
</evidence>
<keyword evidence="4 14" id="KW-0732">Signal</keyword>
<dbReference type="InterPro" id="IPR011613">
    <property type="entry name" value="GH15-like"/>
</dbReference>
<evidence type="ECO:0000256" key="2">
    <source>
        <dbReference type="ARBA" id="ARBA00006188"/>
    </source>
</evidence>
<organism evidence="16 17">
    <name type="scientific">Oidiodendron maius (strain Zn)</name>
    <dbReference type="NCBI Taxonomy" id="913774"/>
    <lineage>
        <taxon>Eukaryota</taxon>
        <taxon>Fungi</taxon>
        <taxon>Dikarya</taxon>
        <taxon>Ascomycota</taxon>
        <taxon>Pezizomycotina</taxon>
        <taxon>Leotiomycetes</taxon>
        <taxon>Leotiomycetes incertae sedis</taxon>
        <taxon>Myxotrichaceae</taxon>
        <taxon>Oidiodendron</taxon>
    </lineage>
</organism>
<evidence type="ECO:0000256" key="3">
    <source>
        <dbReference type="ARBA" id="ARBA00012593"/>
    </source>
</evidence>
<dbReference type="PANTHER" id="PTHR31616">
    <property type="entry name" value="TREHALASE"/>
    <property type="match status" value="1"/>
</dbReference>
<evidence type="ECO:0000256" key="13">
    <source>
        <dbReference type="PIRSR" id="PIRSR001031-2"/>
    </source>
</evidence>
<evidence type="ECO:0000256" key="7">
    <source>
        <dbReference type="ARBA" id="ARBA00023277"/>
    </source>
</evidence>
<dbReference type="Proteomes" id="UP000054321">
    <property type="component" value="Unassembled WGS sequence"/>
</dbReference>
<feature type="chain" id="PRO_5002176127" description="glucan 1,4-alpha-glucosidase" evidence="14">
    <location>
        <begin position="20"/>
        <end position="613"/>
    </location>
</feature>
<dbReference type="FunCoup" id="A0A0C3CML1">
    <property type="interactions" value="78"/>
</dbReference>
<dbReference type="Pfam" id="PF00723">
    <property type="entry name" value="Glyco_hydro_15"/>
    <property type="match status" value="1"/>
</dbReference>
<evidence type="ECO:0000256" key="1">
    <source>
        <dbReference type="ARBA" id="ARBA00001863"/>
    </source>
</evidence>
<reference evidence="16 17" key="1">
    <citation type="submission" date="2014-04" db="EMBL/GenBank/DDBJ databases">
        <authorList>
            <consortium name="DOE Joint Genome Institute"/>
            <person name="Kuo A."/>
            <person name="Martino E."/>
            <person name="Perotto S."/>
            <person name="Kohler A."/>
            <person name="Nagy L.G."/>
            <person name="Floudas D."/>
            <person name="Copeland A."/>
            <person name="Barry K.W."/>
            <person name="Cichocki N."/>
            <person name="Veneault-Fourrey C."/>
            <person name="LaButti K."/>
            <person name="Lindquist E.A."/>
            <person name="Lipzen A."/>
            <person name="Lundell T."/>
            <person name="Morin E."/>
            <person name="Murat C."/>
            <person name="Sun H."/>
            <person name="Tunlid A."/>
            <person name="Henrissat B."/>
            <person name="Grigoriev I.V."/>
            <person name="Hibbett D.S."/>
            <person name="Martin F."/>
            <person name="Nordberg H.P."/>
            <person name="Cantor M.N."/>
            <person name="Hua S.X."/>
        </authorList>
    </citation>
    <scope>NUCLEOTIDE SEQUENCE [LARGE SCALE GENOMIC DNA]</scope>
    <source>
        <strain evidence="16 17">Zn</strain>
    </source>
</reference>
<keyword evidence="8" id="KW-0326">Glycosidase</keyword>
<dbReference type="PIRSF" id="PIRSF001031">
    <property type="entry name" value="Glu-a-glcsd_SBD"/>
    <property type="match status" value="1"/>
</dbReference>
<dbReference type="PROSITE" id="PS00820">
    <property type="entry name" value="GLUCOAMYLASE"/>
    <property type="match status" value="1"/>
</dbReference>
<dbReference type="GO" id="GO:0004339">
    <property type="term" value="F:glucan 1,4-alpha-glucosidase activity"/>
    <property type="evidence" value="ECO:0007669"/>
    <property type="project" value="UniProtKB-EC"/>
</dbReference>
<dbReference type="InterPro" id="IPR002044">
    <property type="entry name" value="CBM20"/>
</dbReference>
<keyword evidence="5" id="KW-0378">Hydrolase</keyword>
<dbReference type="InParanoid" id="A0A0C3CML1"/>
<evidence type="ECO:0000259" key="15">
    <source>
        <dbReference type="PROSITE" id="PS51166"/>
    </source>
</evidence>
<dbReference type="HOGENOM" id="CLU_012173_1_0_1"/>
<evidence type="ECO:0000256" key="10">
    <source>
        <dbReference type="ARBA" id="ARBA00033442"/>
    </source>
</evidence>
<evidence type="ECO:0000256" key="14">
    <source>
        <dbReference type="SAM" id="SignalP"/>
    </source>
</evidence>
<dbReference type="GO" id="GO:2001070">
    <property type="term" value="F:starch binding"/>
    <property type="evidence" value="ECO:0007669"/>
    <property type="project" value="InterPro"/>
</dbReference>
<sequence>MRLPSFLITAPLLCTAAIANPTHQPPYNQLDAFVNAERAIALQGALYNIGPNGSAVPGAGAGYVVASPSKENPNYFYTWSRDSALTLKMLIDEFIFGNRSLQPVIEDYIHAQAVLQTVSNPSGPFLPQGVGLGEPKFLVDGTRFNGAWGRPQRDGPALRATALMTYSNWLIKEGKISEAQKIIWPIISNDLSYVGQYWNQTGFDLWEETDGSSFFTLQNQYRALVEGAQLAKILHVTCTGCNQAPELLCFLQSFWNGAHIVSNINVNNGRTGLDANSILGSIAVFDIDADCESLTWQPCHSQSLANFKVLTDTFRALYDINKNISEGHGAAIGRYPEDVYMGGNPWYLITTAAAEFLYDAVAQWKARGSVIVDSTSMAFFKDIYPKVAARQYNSRDAGFAQIMNAVTAYADSYVTVAQKYIPTDGSLSEQFDRETGAPTSAIDLTWSYAAFVTMAQRRAGQFPASWGSRTAVAPPATCSGTSKQGVYVPATAAGAPNVTSSCQILAQFNVNATTYFGENIYIVGNTTDLGAWDLDNSYPLSAGFYTSERPLWNGSIYLTAGETINYKYARQEDCNQPWIYETENRTLVIPPCGGASITTDDAWVGPVGTSGNC</sequence>
<dbReference type="AlphaFoldDB" id="A0A0C3CML1"/>
<dbReference type="GO" id="GO:0000272">
    <property type="term" value="P:polysaccharide catabolic process"/>
    <property type="evidence" value="ECO:0007669"/>
    <property type="project" value="UniProtKB-KW"/>
</dbReference>
<accession>A0A0C3CML1</accession>
<dbReference type="InterPro" id="IPR012341">
    <property type="entry name" value="6hp_glycosidase-like_sf"/>
</dbReference>